<feature type="compositionally biased region" description="Low complexity" evidence="1">
    <location>
        <begin position="38"/>
        <end position="54"/>
    </location>
</feature>
<feature type="compositionally biased region" description="Basic and acidic residues" evidence="1">
    <location>
        <begin position="12"/>
        <end position="23"/>
    </location>
</feature>
<dbReference type="Proteomes" id="UP000008068">
    <property type="component" value="Unassembled WGS sequence"/>
</dbReference>
<evidence type="ECO:0000256" key="1">
    <source>
        <dbReference type="SAM" id="MobiDB-lite"/>
    </source>
</evidence>
<keyword evidence="3" id="KW-1185">Reference proteome</keyword>
<evidence type="ECO:0000313" key="2">
    <source>
        <dbReference type="EMBL" id="EGT47254.1"/>
    </source>
</evidence>
<dbReference type="EMBL" id="GL380116">
    <property type="protein sequence ID" value="EGT47254.1"/>
    <property type="molecule type" value="Genomic_DNA"/>
</dbReference>
<gene>
    <name evidence="2" type="ORF">CAEBREN_29499</name>
</gene>
<dbReference type="InParanoid" id="G0P7K2"/>
<feature type="compositionally biased region" description="Basic residues" evidence="1">
    <location>
        <begin position="1"/>
        <end position="10"/>
    </location>
</feature>
<name>G0P7K2_CAEBE</name>
<proteinExistence type="predicted"/>
<evidence type="ECO:0000313" key="3">
    <source>
        <dbReference type="Proteomes" id="UP000008068"/>
    </source>
</evidence>
<organism evidence="3">
    <name type="scientific">Caenorhabditis brenneri</name>
    <name type="common">Nematode worm</name>
    <dbReference type="NCBI Taxonomy" id="135651"/>
    <lineage>
        <taxon>Eukaryota</taxon>
        <taxon>Metazoa</taxon>
        <taxon>Ecdysozoa</taxon>
        <taxon>Nematoda</taxon>
        <taxon>Chromadorea</taxon>
        <taxon>Rhabditida</taxon>
        <taxon>Rhabditina</taxon>
        <taxon>Rhabditomorpha</taxon>
        <taxon>Rhabditoidea</taxon>
        <taxon>Rhabditidae</taxon>
        <taxon>Peloderinae</taxon>
        <taxon>Caenorhabditis</taxon>
    </lineage>
</organism>
<reference evidence="3" key="1">
    <citation type="submission" date="2011-07" db="EMBL/GenBank/DDBJ databases">
        <authorList>
            <consortium name="Caenorhabditis brenneri Sequencing and Analysis Consortium"/>
            <person name="Wilson R.K."/>
        </authorList>
    </citation>
    <scope>NUCLEOTIDE SEQUENCE [LARGE SCALE GENOMIC DNA]</scope>
    <source>
        <strain evidence="3">PB2801</strain>
    </source>
</reference>
<feature type="region of interest" description="Disordered" evidence="1">
    <location>
        <begin position="1"/>
        <end position="87"/>
    </location>
</feature>
<dbReference type="AlphaFoldDB" id="G0P7K2"/>
<dbReference type="HOGENOM" id="CLU_2485318_0_0_1"/>
<sequence>MVLGRRKVSKTTKSDDTDTHPDPTAKYTMAQTKDGDLSRPSGLPNNGNPSSSSVIPPPSKSGPAAPTTKNTGTPVAPQRNRRRKVSQ</sequence>
<dbReference type="STRING" id="135651.G0P7K2"/>
<protein>
    <submittedName>
        <fullName evidence="2">Uncharacterized protein</fullName>
    </submittedName>
</protein>
<accession>G0P7K2</accession>